<name>A0A1V2LEG6_CYBFA</name>
<dbReference type="FunFam" id="3.90.550.10:FF:000051">
    <property type="entry name" value="Alpha-1,2-mannosyltransferase (Ktr4)"/>
    <property type="match status" value="1"/>
</dbReference>
<gene>
    <name evidence="7" type="ORF">BON22_0811</name>
</gene>
<dbReference type="GO" id="GO:0005794">
    <property type="term" value="C:Golgi apparatus"/>
    <property type="evidence" value="ECO:0007669"/>
    <property type="project" value="TreeGrafter"/>
</dbReference>
<protein>
    <submittedName>
        <fullName evidence="7">Glycolipid 2-alpha-mannosyltransferase 1</fullName>
    </submittedName>
</protein>
<evidence type="ECO:0000313" key="8">
    <source>
        <dbReference type="Proteomes" id="UP000189513"/>
    </source>
</evidence>
<evidence type="ECO:0000256" key="3">
    <source>
        <dbReference type="ARBA" id="ARBA00022676"/>
    </source>
</evidence>
<keyword evidence="8" id="KW-1185">Reference proteome</keyword>
<feature type="active site" description="Nucleophile" evidence="6">
    <location>
        <position position="197"/>
    </location>
</feature>
<dbReference type="PIRSF" id="PIRSF018153">
    <property type="entry name" value="Glyco_trans_15"/>
    <property type="match status" value="1"/>
</dbReference>
<evidence type="ECO:0000256" key="6">
    <source>
        <dbReference type="PIRSR" id="PIRSR018153-1"/>
    </source>
</evidence>
<evidence type="ECO:0000256" key="4">
    <source>
        <dbReference type="ARBA" id="ARBA00022679"/>
    </source>
</evidence>
<comment type="subcellular location">
    <subcellularLocation>
        <location evidence="1">Membrane</location>
        <topology evidence="1">Single-pass type II membrane protein</topology>
    </subcellularLocation>
</comment>
<accession>A0A1V2LEG6</accession>
<dbReference type="SUPFAM" id="SSF53448">
    <property type="entry name" value="Nucleotide-diphospho-sugar transferases"/>
    <property type="match status" value="1"/>
</dbReference>
<dbReference type="GO" id="GO:0016020">
    <property type="term" value="C:membrane"/>
    <property type="evidence" value="ECO:0007669"/>
    <property type="project" value="UniProtKB-SubCell"/>
</dbReference>
<dbReference type="AlphaFoldDB" id="A0A1V2LEG6"/>
<keyword evidence="3 7" id="KW-0328">Glycosyltransferase</keyword>
<keyword evidence="4 7" id="KW-0808">Transferase</keyword>
<dbReference type="PANTHER" id="PTHR31121:SF6">
    <property type="entry name" value="ALPHA-1,2 MANNOSYLTRANSFERASE KTR1"/>
    <property type="match status" value="1"/>
</dbReference>
<dbReference type="InterPro" id="IPR029044">
    <property type="entry name" value="Nucleotide-diphossugar_trans"/>
</dbReference>
<dbReference type="Proteomes" id="UP000189513">
    <property type="component" value="Unassembled WGS sequence"/>
</dbReference>
<proteinExistence type="inferred from homology"/>
<evidence type="ECO:0000256" key="1">
    <source>
        <dbReference type="ARBA" id="ARBA00004606"/>
    </source>
</evidence>
<dbReference type="GO" id="GO:0000026">
    <property type="term" value="F:alpha-1,2-mannosyltransferase activity"/>
    <property type="evidence" value="ECO:0007669"/>
    <property type="project" value="TreeGrafter"/>
</dbReference>
<evidence type="ECO:0000256" key="2">
    <source>
        <dbReference type="ARBA" id="ARBA00007677"/>
    </source>
</evidence>
<evidence type="ECO:0000313" key="7">
    <source>
        <dbReference type="EMBL" id="ONH70217.1"/>
    </source>
</evidence>
<sequence length="302" mass="36661">MLETIQNVEDRFNSKWNYDWVFLNDEPFTDEFKESVKRLTSGQTKFGLIDKKHWSLPDWIDKDRMRDEMNKMEQRVIYGGSESYRHMCRWYSGFYQWHELVMPYKYYWRVEPDVKFFCDVDYDVFKYMRVNKKKYAFAISIFEYKATIPTLFESIAQFLNNPENQDISQLMPQDNLREFILNDDGTYNLCHYWTNFEIADLDVFRSDAYQRYFNHLDQKGGIFYERWGDGPIRSIFASLFLHKDEVTWIKDLGYTHPPYLQCPLDDHLRRKQRCSCDPGKDFTLNDYSCTSRFLQIQGLTPW</sequence>
<dbReference type="GO" id="GO:0006493">
    <property type="term" value="P:protein O-linked glycosylation"/>
    <property type="evidence" value="ECO:0007669"/>
    <property type="project" value="TreeGrafter"/>
</dbReference>
<organism evidence="7 8">
    <name type="scientific">Cyberlindnera fabianii</name>
    <name type="common">Yeast</name>
    <name type="synonym">Hansenula fabianii</name>
    <dbReference type="NCBI Taxonomy" id="36022"/>
    <lineage>
        <taxon>Eukaryota</taxon>
        <taxon>Fungi</taxon>
        <taxon>Dikarya</taxon>
        <taxon>Ascomycota</taxon>
        <taxon>Saccharomycotina</taxon>
        <taxon>Saccharomycetes</taxon>
        <taxon>Phaffomycetales</taxon>
        <taxon>Phaffomycetaceae</taxon>
        <taxon>Cyberlindnera</taxon>
    </lineage>
</organism>
<dbReference type="Gene3D" id="3.90.550.10">
    <property type="entry name" value="Spore Coat Polysaccharide Biosynthesis Protein SpsA, Chain A"/>
    <property type="match status" value="1"/>
</dbReference>
<dbReference type="GO" id="GO:0000032">
    <property type="term" value="P:cell wall mannoprotein biosynthetic process"/>
    <property type="evidence" value="ECO:0007669"/>
    <property type="project" value="TreeGrafter"/>
</dbReference>
<comment type="similarity">
    <text evidence="2">Belongs to the glycosyltransferase 15 family.</text>
</comment>
<dbReference type="EMBL" id="MPUK01000001">
    <property type="protein sequence ID" value="ONH70217.1"/>
    <property type="molecule type" value="Genomic_DNA"/>
</dbReference>
<keyword evidence="5" id="KW-0812">Transmembrane</keyword>
<keyword evidence="5" id="KW-0735">Signal-anchor</keyword>
<reference evidence="8" key="1">
    <citation type="journal article" date="2017" name="Genome Announc.">
        <title>Genome sequences of Cyberlindnera fabianii 65, Pichia kudriavzevii 129, and Saccharomyces cerevisiae 131 isolated from fermented masau fruits in Zimbabwe.</title>
        <authorList>
            <person name="van Rijswijck I.M.H."/>
            <person name="Derks M.F.L."/>
            <person name="Abee T."/>
            <person name="de Ridder D."/>
            <person name="Smid E.J."/>
        </authorList>
    </citation>
    <scope>NUCLEOTIDE SEQUENCE [LARGE SCALE GENOMIC DNA]</scope>
    <source>
        <strain evidence="8">65</strain>
    </source>
</reference>
<dbReference type="GO" id="GO:0006487">
    <property type="term" value="P:protein N-linked glycosylation"/>
    <property type="evidence" value="ECO:0007669"/>
    <property type="project" value="TreeGrafter"/>
</dbReference>
<dbReference type="PANTHER" id="PTHR31121">
    <property type="entry name" value="ALPHA-1,2 MANNOSYLTRANSFERASE KTR1"/>
    <property type="match status" value="1"/>
</dbReference>
<dbReference type="OMA" id="WSYPSHI"/>
<comment type="caution">
    <text evidence="7">The sequence shown here is derived from an EMBL/GenBank/DDBJ whole genome shotgun (WGS) entry which is preliminary data.</text>
</comment>
<dbReference type="Pfam" id="PF01793">
    <property type="entry name" value="Glyco_transf_15"/>
    <property type="match status" value="1"/>
</dbReference>
<dbReference type="InterPro" id="IPR002685">
    <property type="entry name" value="Glyco_trans_15"/>
</dbReference>
<evidence type="ECO:0000256" key="5">
    <source>
        <dbReference type="ARBA" id="ARBA00022968"/>
    </source>
</evidence>
<dbReference type="VEuPathDB" id="FungiDB:BON22_0811"/>